<keyword evidence="3" id="KW-0614">Plasmid</keyword>
<dbReference type="Proteomes" id="UP000003645">
    <property type="component" value="Plasmid pLM1"/>
</dbReference>
<dbReference type="KEGG" id="lmu:LBLM1_11080"/>
<feature type="domain" description="N-terminal" evidence="2">
    <location>
        <begin position="31"/>
        <end position="136"/>
    </location>
</feature>
<evidence type="ECO:0000259" key="2">
    <source>
        <dbReference type="Pfam" id="PF08401"/>
    </source>
</evidence>
<dbReference type="Pfam" id="PF08401">
    <property type="entry name" value="ArdcN"/>
    <property type="match status" value="1"/>
</dbReference>
<dbReference type="RefSeq" id="WP_006501082.1">
    <property type="nucleotide sequence ID" value="NZ_CP011014.1"/>
</dbReference>
<sequence length="441" mass="49915">MINTITTLDTQAIINNVKKNFDGTYTETKKQIEREITHSVWQKIVEFQEQPENILELLEFIQSFYQYSTRNRALIYVQNPDAIALGSYTFFKKLGYPVRNGEHGIKIVAPNMVKTFTNAKGEEKLVKDATPDEKKKIKAGQLKTSQHIGGFNHVTVFDVTQTDLPKDDYPKIFPNAHHDYHVSGDFELNAVSQGLAAIAKELNLSLVTNDEAFWQKYKGGVAKGFFAPNLNSIALNPQNTPTENVETLIHELTHATLHGFELDENPILKKLNIKKHEELQDYEKELQAELTGYLVAKANGIDTSEDSIRYIASWTDNGRKIDESRLYEFFDEISKLAAYFIDRINQYRGNCENLRAIVNATEETDNNEKQEKIETQSVKAIEQPKPKKATKKTTKAKKAAPKKTTTKATTKAKKPAATKKKATSKKPVNSDGVHVEFISLF</sequence>
<dbReference type="EMBL" id="CP011014">
    <property type="protein sequence ID" value="AJT51566.1"/>
    <property type="molecule type" value="Genomic_DNA"/>
</dbReference>
<geneLocation type="plasmid" evidence="3 4">
    <name>pLM1</name>
</geneLocation>
<dbReference type="GO" id="GO:0003697">
    <property type="term" value="F:single-stranded DNA binding"/>
    <property type="evidence" value="ECO:0007669"/>
    <property type="project" value="InterPro"/>
</dbReference>
<feature type="compositionally biased region" description="Basic residues" evidence="1">
    <location>
        <begin position="386"/>
        <end position="424"/>
    </location>
</feature>
<reference evidence="3 4" key="1">
    <citation type="journal article" date="2012" name="J. Bacteriol.">
        <title>Genome sequence of Lactobacillus mucosae LM1, isolated from piglet feces.</title>
        <authorList>
            <person name="Lee J.H."/>
            <person name="Valeriano V.D."/>
            <person name="Shin Y.R."/>
            <person name="Chae J.P."/>
            <person name="Kim G.B."/>
            <person name="Ham J.S."/>
            <person name="Chun J."/>
            <person name="Kang D.K."/>
        </authorList>
    </citation>
    <scope>NUCLEOTIDE SEQUENCE [LARGE SCALE GENOMIC DNA]</scope>
    <source>
        <strain evidence="3 4">LM1</strain>
        <plasmid evidence="3">pLM1</plasmid>
    </source>
</reference>
<evidence type="ECO:0000313" key="4">
    <source>
        <dbReference type="Proteomes" id="UP000003645"/>
    </source>
</evidence>
<gene>
    <name evidence="3" type="ORF">LBLM1_11080</name>
</gene>
<proteinExistence type="predicted"/>
<evidence type="ECO:0000313" key="3">
    <source>
        <dbReference type="EMBL" id="AJT51566.1"/>
    </source>
</evidence>
<dbReference type="AlphaFoldDB" id="A0A0D4CNW4"/>
<protein>
    <recommendedName>
        <fullName evidence="2">N-terminal domain-containing protein</fullName>
    </recommendedName>
</protein>
<dbReference type="OrthoDB" id="9803716at2"/>
<organism evidence="3 4">
    <name type="scientific">Limosilactobacillus mucosae LM1</name>
    <dbReference type="NCBI Taxonomy" id="1130798"/>
    <lineage>
        <taxon>Bacteria</taxon>
        <taxon>Bacillati</taxon>
        <taxon>Bacillota</taxon>
        <taxon>Bacilli</taxon>
        <taxon>Lactobacillales</taxon>
        <taxon>Lactobacillaceae</taxon>
        <taxon>Limosilactobacillus</taxon>
    </lineage>
</organism>
<evidence type="ECO:0000256" key="1">
    <source>
        <dbReference type="SAM" id="MobiDB-lite"/>
    </source>
</evidence>
<dbReference type="HOGENOM" id="CLU_012069_3_0_9"/>
<keyword evidence="4" id="KW-1185">Reference proteome</keyword>
<dbReference type="InterPro" id="IPR013610">
    <property type="entry name" value="ArdC_N"/>
</dbReference>
<accession>A0A0D4CNW4</accession>
<name>A0A0D4CNW4_LIMMU</name>
<feature type="region of interest" description="Disordered" evidence="1">
    <location>
        <begin position="382"/>
        <end position="429"/>
    </location>
</feature>